<dbReference type="InterPro" id="IPR002204">
    <property type="entry name" value="3-OH-isobutyrate_DH-rel_CS"/>
</dbReference>
<feature type="domain" description="3-hydroxyisobutyrate dehydrogenase-like NAD-binding" evidence="6">
    <location>
        <begin position="171"/>
        <end position="291"/>
    </location>
</feature>
<dbReference type="EMBL" id="FOCT01000018">
    <property type="protein sequence ID" value="SEO35585.1"/>
    <property type="molecule type" value="Genomic_DNA"/>
</dbReference>
<feature type="active site" evidence="4">
    <location>
        <position position="177"/>
    </location>
</feature>
<dbReference type="Gene3D" id="1.10.1040.10">
    <property type="entry name" value="N-(1-d-carboxylethyl)-l-norvaline Dehydrogenase, domain 2"/>
    <property type="match status" value="1"/>
</dbReference>
<evidence type="ECO:0000259" key="5">
    <source>
        <dbReference type="Pfam" id="PF03446"/>
    </source>
</evidence>
<organism evidence="7 8">
    <name type="scientific">Nitrosospira multiformis</name>
    <dbReference type="NCBI Taxonomy" id="1231"/>
    <lineage>
        <taxon>Bacteria</taxon>
        <taxon>Pseudomonadati</taxon>
        <taxon>Pseudomonadota</taxon>
        <taxon>Betaproteobacteria</taxon>
        <taxon>Nitrosomonadales</taxon>
        <taxon>Nitrosomonadaceae</taxon>
        <taxon>Nitrosospira</taxon>
    </lineage>
</organism>
<dbReference type="RefSeq" id="WP_074748991.1">
    <property type="nucleotide sequence ID" value="NZ_FOCT01000018.1"/>
</dbReference>
<evidence type="ECO:0000256" key="1">
    <source>
        <dbReference type="ARBA" id="ARBA00009080"/>
    </source>
</evidence>
<dbReference type="InterPro" id="IPR036291">
    <property type="entry name" value="NAD(P)-bd_dom_sf"/>
</dbReference>
<dbReference type="PIRSF" id="PIRSF000103">
    <property type="entry name" value="HIBADH"/>
    <property type="match status" value="1"/>
</dbReference>
<dbReference type="Gene3D" id="3.40.50.720">
    <property type="entry name" value="NAD(P)-binding Rossmann-like Domain"/>
    <property type="match status" value="1"/>
</dbReference>
<dbReference type="GO" id="GO:0046487">
    <property type="term" value="P:glyoxylate metabolic process"/>
    <property type="evidence" value="ECO:0007669"/>
    <property type="project" value="InterPro"/>
</dbReference>
<dbReference type="NCBIfam" id="TIGR01505">
    <property type="entry name" value="tartro_sem_red"/>
    <property type="match status" value="1"/>
</dbReference>
<dbReference type="PANTHER" id="PTHR43060">
    <property type="entry name" value="3-HYDROXYISOBUTYRATE DEHYDROGENASE-LIKE 1, MITOCHONDRIAL-RELATED"/>
    <property type="match status" value="1"/>
</dbReference>
<sequence>MTGRTKIGFIGLGIMGKPMASHLIRGGHALFLHSRSGVPSELLTQGGQACSSPAEVAQNADLIITMLPDTGDVERVLFGDKGVAEGLSTARSKGGIVMDMSTISPAETRKFAAEINELGCEYVDAPVSGGDIGARNATLTIMVGATSSAFVQVKPVLELMGKTITLIGPNGTGQVCKLANQIIAALTIEAVSEGLLFASKAGADVRKVRQALMGGFAYSRVLEVHGERMIERAFEPGFRVELHQKDLGLALSNARTLGVSLPGTATVQELLNACIAHGGAAWDSSAMVRMLEKLANHEIEPPEGSDDKSWVE</sequence>
<protein>
    <submittedName>
        <fullName evidence="7">2-hydroxy-3-oxopropionate reductase</fullName>
    </submittedName>
</protein>
<dbReference type="GO" id="GO:0008679">
    <property type="term" value="F:2-hydroxy-3-oxopropionate reductase activity"/>
    <property type="evidence" value="ECO:0007669"/>
    <property type="project" value="InterPro"/>
</dbReference>
<dbReference type="GO" id="GO:0051287">
    <property type="term" value="F:NAD binding"/>
    <property type="evidence" value="ECO:0007669"/>
    <property type="project" value="InterPro"/>
</dbReference>
<comment type="similarity">
    <text evidence="1">Belongs to the HIBADH-related family.</text>
</comment>
<dbReference type="InterPro" id="IPR006115">
    <property type="entry name" value="6PGDH_NADP-bd"/>
</dbReference>
<dbReference type="GO" id="GO:0050661">
    <property type="term" value="F:NADP binding"/>
    <property type="evidence" value="ECO:0007669"/>
    <property type="project" value="InterPro"/>
</dbReference>
<evidence type="ECO:0000256" key="2">
    <source>
        <dbReference type="ARBA" id="ARBA00023002"/>
    </source>
</evidence>
<dbReference type="InterPro" id="IPR008927">
    <property type="entry name" value="6-PGluconate_DH-like_C_sf"/>
</dbReference>
<dbReference type="Pfam" id="PF14833">
    <property type="entry name" value="NAD_binding_11"/>
    <property type="match status" value="1"/>
</dbReference>
<proteinExistence type="inferred from homology"/>
<evidence type="ECO:0000256" key="3">
    <source>
        <dbReference type="ARBA" id="ARBA00023027"/>
    </source>
</evidence>
<dbReference type="PANTHER" id="PTHR43060:SF15">
    <property type="entry name" value="3-HYDROXYISOBUTYRATE DEHYDROGENASE-LIKE 1, MITOCHONDRIAL-RELATED"/>
    <property type="match status" value="1"/>
</dbReference>
<dbReference type="InterPro" id="IPR006398">
    <property type="entry name" value="Tartro_sem_red"/>
</dbReference>
<evidence type="ECO:0000313" key="8">
    <source>
        <dbReference type="Proteomes" id="UP000183898"/>
    </source>
</evidence>
<dbReference type="AlphaFoldDB" id="A0A1H8P162"/>
<dbReference type="SUPFAM" id="SSF48179">
    <property type="entry name" value="6-phosphogluconate dehydrogenase C-terminal domain-like"/>
    <property type="match status" value="1"/>
</dbReference>
<dbReference type="GO" id="GO:0016054">
    <property type="term" value="P:organic acid catabolic process"/>
    <property type="evidence" value="ECO:0007669"/>
    <property type="project" value="UniProtKB-ARBA"/>
</dbReference>
<accession>A0A1H8P162</accession>
<keyword evidence="3" id="KW-0520">NAD</keyword>
<name>A0A1H8P162_9PROT</name>
<feature type="domain" description="6-phosphogluconate dehydrogenase NADP-binding" evidence="5">
    <location>
        <begin position="6"/>
        <end position="168"/>
    </location>
</feature>
<dbReference type="InterPro" id="IPR015815">
    <property type="entry name" value="HIBADH-related"/>
</dbReference>
<keyword evidence="2" id="KW-0560">Oxidoreductase</keyword>
<gene>
    <name evidence="7" type="ORF">SAMN05216404_11848</name>
</gene>
<dbReference type="PROSITE" id="PS00895">
    <property type="entry name" value="3_HYDROXYISOBUT_DH"/>
    <property type="match status" value="1"/>
</dbReference>
<evidence type="ECO:0000313" key="7">
    <source>
        <dbReference type="EMBL" id="SEO35585.1"/>
    </source>
</evidence>
<dbReference type="InterPro" id="IPR013328">
    <property type="entry name" value="6PGD_dom2"/>
</dbReference>
<dbReference type="Pfam" id="PF03446">
    <property type="entry name" value="NAD_binding_2"/>
    <property type="match status" value="1"/>
</dbReference>
<dbReference type="SUPFAM" id="SSF51735">
    <property type="entry name" value="NAD(P)-binding Rossmann-fold domains"/>
    <property type="match status" value="1"/>
</dbReference>
<reference evidence="7 8" key="1">
    <citation type="submission" date="2016-10" db="EMBL/GenBank/DDBJ databases">
        <authorList>
            <person name="de Groot N.N."/>
        </authorList>
    </citation>
    <scope>NUCLEOTIDE SEQUENCE [LARGE SCALE GENOMIC DNA]</scope>
    <source>
        <strain evidence="7 8">Nl18</strain>
    </source>
</reference>
<evidence type="ECO:0000259" key="6">
    <source>
        <dbReference type="Pfam" id="PF14833"/>
    </source>
</evidence>
<dbReference type="Proteomes" id="UP000183898">
    <property type="component" value="Unassembled WGS sequence"/>
</dbReference>
<evidence type="ECO:0000256" key="4">
    <source>
        <dbReference type="PIRSR" id="PIRSR000103-1"/>
    </source>
</evidence>
<dbReference type="InterPro" id="IPR029154">
    <property type="entry name" value="HIBADH-like_NADP-bd"/>
</dbReference>